<evidence type="ECO:0000313" key="3">
    <source>
        <dbReference type="Proteomes" id="UP001153620"/>
    </source>
</evidence>
<dbReference type="InterPro" id="IPR029063">
    <property type="entry name" value="SAM-dependent_MTases_sf"/>
</dbReference>
<gene>
    <name evidence="2" type="ORF">CHIRRI_LOCUS3473</name>
</gene>
<reference evidence="2" key="1">
    <citation type="submission" date="2022-01" db="EMBL/GenBank/DDBJ databases">
        <authorList>
            <person name="King R."/>
        </authorList>
    </citation>
    <scope>NUCLEOTIDE SEQUENCE</scope>
</reference>
<protein>
    <recommendedName>
        <fullName evidence="1">Methyltransferase domain-containing protein</fullName>
    </recommendedName>
</protein>
<dbReference type="PANTHER" id="PTHR13369">
    <property type="match status" value="1"/>
</dbReference>
<dbReference type="CDD" id="cd02440">
    <property type="entry name" value="AdoMet_MTases"/>
    <property type="match status" value="1"/>
</dbReference>
<dbReference type="Gene3D" id="3.40.50.150">
    <property type="entry name" value="Vaccinia Virus protein VP39"/>
    <property type="match status" value="1"/>
</dbReference>
<dbReference type="AlphaFoldDB" id="A0A9N9WPZ9"/>
<dbReference type="EMBL" id="OU895877">
    <property type="protein sequence ID" value="CAG9800531.1"/>
    <property type="molecule type" value="Genomic_DNA"/>
</dbReference>
<reference evidence="2" key="2">
    <citation type="submission" date="2022-10" db="EMBL/GenBank/DDBJ databases">
        <authorList>
            <consortium name="ENA_rothamsted_submissions"/>
            <consortium name="culmorum"/>
            <person name="King R."/>
        </authorList>
    </citation>
    <scope>NUCLEOTIDE SEQUENCE</scope>
</reference>
<feature type="domain" description="Methyltransferase" evidence="1">
    <location>
        <begin position="360"/>
        <end position="476"/>
    </location>
</feature>
<evidence type="ECO:0000259" key="1">
    <source>
        <dbReference type="Pfam" id="PF13679"/>
    </source>
</evidence>
<dbReference type="OrthoDB" id="206598at2759"/>
<keyword evidence="3" id="KW-1185">Reference proteome</keyword>
<evidence type="ECO:0000313" key="2">
    <source>
        <dbReference type="EMBL" id="CAG9800531.1"/>
    </source>
</evidence>
<organism evidence="2 3">
    <name type="scientific">Chironomus riparius</name>
    <dbReference type="NCBI Taxonomy" id="315576"/>
    <lineage>
        <taxon>Eukaryota</taxon>
        <taxon>Metazoa</taxon>
        <taxon>Ecdysozoa</taxon>
        <taxon>Arthropoda</taxon>
        <taxon>Hexapoda</taxon>
        <taxon>Insecta</taxon>
        <taxon>Pterygota</taxon>
        <taxon>Neoptera</taxon>
        <taxon>Endopterygota</taxon>
        <taxon>Diptera</taxon>
        <taxon>Nematocera</taxon>
        <taxon>Chironomoidea</taxon>
        <taxon>Chironomidae</taxon>
        <taxon>Chironominae</taxon>
        <taxon>Chironomus</taxon>
    </lineage>
</organism>
<proteinExistence type="predicted"/>
<dbReference type="Proteomes" id="UP001153620">
    <property type="component" value="Chromosome 1"/>
</dbReference>
<dbReference type="PANTHER" id="PTHR13369:SF0">
    <property type="entry name" value="GLUTATHIONE S-TRANSFERASE C-TERMINAL DOMAIN-CONTAINING PROTEIN"/>
    <property type="match status" value="1"/>
</dbReference>
<dbReference type="Pfam" id="PF13679">
    <property type="entry name" value="Methyltransf_32"/>
    <property type="match status" value="1"/>
</dbReference>
<dbReference type="SUPFAM" id="SSF53335">
    <property type="entry name" value="S-adenosyl-L-methionine-dependent methyltransferases"/>
    <property type="match status" value="1"/>
</dbReference>
<dbReference type="InterPro" id="IPR025714">
    <property type="entry name" value="Methyltranfer_dom"/>
</dbReference>
<name>A0A9N9WPZ9_9DIPT</name>
<dbReference type="FunFam" id="3.40.50.150:FF:000725">
    <property type="entry name" value="Glutathione S-transferase, C-terminal domain-containing"/>
    <property type="match status" value="1"/>
</dbReference>
<dbReference type="GO" id="GO:0005737">
    <property type="term" value="C:cytoplasm"/>
    <property type="evidence" value="ECO:0007669"/>
    <property type="project" value="TreeGrafter"/>
</dbReference>
<sequence>MNCLLLERKTGTNEITIESFIALALWKFLDTEEQIKVQLIEVDQTTSSVAININEISHENYRNNDEKKYIQLPMLKINDGNYNIIGLCSVLRGICRLMQSSSKTGSLATKLLGFKENCLLSASTSSLWVSFCEQDIIQCLINLTKTTDEIIEFPLQMLKLECEFKNPVRMHNIFKVVREAKKDRSIQSESATKVDLEHKYCHGNEANLSDFILYVIFKLIFLTVTNENEFENNIPHILKWYRNMDMEFSTLYDIIMMLLSKVPQKDIYFKEELPIVEANGKYFSLFKRQLIGHKMKKCKGFTNQNEIDLILSKLNGLNIDIKSEPGDENRNIIDDNIIEELLSSGEFPQERMDRKKSQLKSFTSEVIKIAHDDDIIVDFCSGTGHIGLLIALLLPNCKVIILENKEESIKRAIAKAKILKLNNVSYYQCNLEYFNEKFQIGCSLHACGIATDLVLEKCYKLMANFISSPCCYGKIQDLGNLPQSEIFRAVLSADDLIKIAHCSDQTHDEKNVKHINLDKARQGYFCMDIIDTDRSLRAQELGYTVQLTRLYPEDCTLKNRLLIGVYPR</sequence>
<accession>A0A9N9WPZ9</accession>